<feature type="transmembrane region" description="Helical" evidence="5">
    <location>
        <begin position="436"/>
        <end position="455"/>
    </location>
</feature>
<accession>A0A853CLJ7</accession>
<dbReference type="PANTHER" id="PTHR42718">
    <property type="entry name" value="MAJOR FACILITATOR SUPERFAMILY MULTIDRUG TRANSPORTER MFSC"/>
    <property type="match status" value="1"/>
</dbReference>
<feature type="transmembrane region" description="Helical" evidence="5">
    <location>
        <begin position="90"/>
        <end position="112"/>
    </location>
</feature>
<feature type="transmembrane region" description="Helical" evidence="5">
    <location>
        <begin position="57"/>
        <end position="78"/>
    </location>
</feature>
<evidence type="ECO:0000256" key="1">
    <source>
        <dbReference type="ARBA" id="ARBA00004651"/>
    </source>
</evidence>
<evidence type="ECO:0000256" key="5">
    <source>
        <dbReference type="SAM" id="Phobius"/>
    </source>
</evidence>
<keyword evidence="8" id="KW-1185">Reference proteome</keyword>
<dbReference type="RefSeq" id="WP_179721640.1">
    <property type="nucleotide sequence ID" value="NZ_JACBZT010000001.1"/>
</dbReference>
<keyword evidence="2 5" id="KW-0812">Transmembrane</keyword>
<name>A0A853CLJ7_9ACTN</name>
<feature type="transmembrane region" description="Helical" evidence="5">
    <location>
        <begin position="20"/>
        <end position="37"/>
    </location>
</feature>
<keyword evidence="3 5" id="KW-1133">Transmembrane helix</keyword>
<feature type="transmembrane region" description="Helical" evidence="5">
    <location>
        <begin position="118"/>
        <end position="136"/>
    </location>
</feature>
<dbReference type="InterPro" id="IPR020846">
    <property type="entry name" value="MFS_dom"/>
</dbReference>
<evidence type="ECO:0000313" key="7">
    <source>
        <dbReference type="EMBL" id="NYJ08785.1"/>
    </source>
</evidence>
<evidence type="ECO:0000256" key="3">
    <source>
        <dbReference type="ARBA" id="ARBA00022989"/>
    </source>
</evidence>
<feature type="domain" description="Major facilitator superfamily (MFS) profile" evidence="6">
    <location>
        <begin position="1"/>
        <end position="460"/>
    </location>
</feature>
<dbReference type="GO" id="GO:0022857">
    <property type="term" value="F:transmembrane transporter activity"/>
    <property type="evidence" value="ECO:0007669"/>
    <property type="project" value="InterPro"/>
</dbReference>
<feature type="transmembrane region" description="Helical" evidence="5">
    <location>
        <begin position="273"/>
        <end position="294"/>
    </location>
</feature>
<protein>
    <submittedName>
        <fullName evidence="7">MFS family permease</fullName>
    </submittedName>
</protein>
<evidence type="ECO:0000259" key="6">
    <source>
        <dbReference type="PROSITE" id="PS50850"/>
    </source>
</evidence>
<dbReference type="InterPro" id="IPR036259">
    <property type="entry name" value="MFS_trans_sf"/>
</dbReference>
<dbReference type="Pfam" id="PF07690">
    <property type="entry name" value="MFS_1"/>
    <property type="match status" value="1"/>
</dbReference>
<evidence type="ECO:0000313" key="8">
    <source>
        <dbReference type="Proteomes" id="UP000541969"/>
    </source>
</evidence>
<dbReference type="Proteomes" id="UP000541969">
    <property type="component" value="Unassembled WGS sequence"/>
</dbReference>
<feature type="transmembrane region" description="Helical" evidence="5">
    <location>
        <begin position="337"/>
        <end position="359"/>
    </location>
</feature>
<dbReference type="GO" id="GO:0005886">
    <property type="term" value="C:plasma membrane"/>
    <property type="evidence" value="ECO:0007669"/>
    <property type="project" value="UniProtKB-SubCell"/>
</dbReference>
<dbReference type="Gene3D" id="1.20.1250.20">
    <property type="entry name" value="MFS general substrate transporter like domains"/>
    <property type="match status" value="1"/>
</dbReference>
<dbReference type="PANTHER" id="PTHR42718:SF49">
    <property type="entry name" value="EXPORT PROTEIN"/>
    <property type="match status" value="1"/>
</dbReference>
<dbReference type="EMBL" id="JACBZT010000001">
    <property type="protein sequence ID" value="NYJ08785.1"/>
    <property type="molecule type" value="Genomic_DNA"/>
</dbReference>
<sequence>MDSVVAPELRRTGEAAPGRTLAVVAASTVLTLAAFVTPLATGVRTAADLGTGPAGQAWLLSAMSVGLAAALLVAGVAADDLGQRRVFASGLVLLAAGAGITAAAGSTAVFVAGRLVEGVGGAAVLAATLGLISQAFPAGPERARAAALWGASVGAGTGIGGIATVVLDPGSGWRTTHVVTAGLAVVAAVVARLVLPASGPRRHRRVDVAGTVLLVAALSCLLSGLVETRAPSGGGLATVVLVLSGVLLVAFVVVEARVREPLVDLALFRVRGFVAASVGALVTGAAIVGLMSYLPSVLQRGLGESLLSVTLLVLVWSAVSTATALAVRRLPGLDGRVLLALGLALSAAGLAALAVLGAGASGIRFLPGLLVLGVGYGAANAALGREAVAHVPPARAGMGSGANNTARYVGAAVGVTVVVLVVGTGTPEQLAGGWNAAALGAAAVSALGALVVAALRPARRLSGARADR</sequence>
<reference evidence="7 8" key="1">
    <citation type="submission" date="2020-07" db="EMBL/GenBank/DDBJ databases">
        <title>Sequencing the genomes of 1000 actinobacteria strains.</title>
        <authorList>
            <person name="Klenk H.-P."/>
        </authorList>
    </citation>
    <scope>NUCLEOTIDE SEQUENCE [LARGE SCALE GENOMIC DNA]</scope>
    <source>
        <strain evidence="7 8">DSM 104001</strain>
    </source>
</reference>
<feature type="transmembrane region" description="Helical" evidence="5">
    <location>
        <begin position="148"/>
        <end position="167"/>
    </location>
</feature>
<feature type="transmembrane region" description="Helical" evidence="5">
    <location>
        <begin position="173"/>
        <end position="194"/>
    </location>
</feature>
<proteinExistence type="predicted"/>
<feature type="transmembrane region" description="Helical" evidence="5">
    <location>
        <begin position="232"/>
        <end position="253"/>
    </location>
</feature>
<gene>
    <name evidence="7" type="ORF">GGQ55_005063</name>
</gene>
<keyword evidence="4 5" id="KW-0472">Membrane</keyword>
<feature type="transmembrane region" description="Helical" evidence="5">
    <location>
        <begin position="365"/>
        <end position="384"/>
    </location>
</feature>
<dbReference type="InterPro" id="IPR011701">
    <property type="entry name" value="MFS"/>
</dbReference>
<comment type="subcellular location">
    <subcellularLocation>
        <location evidence="1">Cell membrane</location>
        <topology evidence="1">Multi-pass membrane protein</topology>
    </subcellularLocation>
</comment>
<dbReference type="AlphaFoldDB" id="A0A853CLJ7"/>
<organism evidence="7 8">
    <name type="scientific">Petropleomorpha daqingensis</name>
    <dbReference type="NCBI Taxonomy" id="2026353"/>
    <lineage>
        <taxon>Bacteria</taxon>
        <taxon>Bacillati</taxon>
        <taxon>Actinomycetota</taxon>
        <taxon>Actinomycetes</taxon>
        <taxon>Geodermatophilales</taxon>
        <taxon>Geodermatophilaceae</taxon>
        <taxon>Petropleomorpha</taxon>
    </lineage>
</organism>
<dbReference type="PROSITE" id="PS50850">
    <property type="entry name" value="MFS"/>
    <property type="match status" value="1"/>
</dbReference>
<feature type="transmembrane region" description="Helical" evidence="5">
    <location>
        <begin position="405"/>
        <end position="424"/>
    </location>
</feature>
<dbReference type="SUPFAM" id="SSF103473">
    <property type="entry name" value="MFS general substrate transporter"/>
    <property type="match status" value="1"/>
</dbReference>
<evidence type="ECO:0000256" key="2">
    <source>
        <dbReference type="ARBA" id="ARBA00022692"/>
    </source>
</evidence>
<feature type="transmembrane region" description="Helical" evidence="5">
    <location>
        <begin position="306"/>
        <end position="325"/>
    </location>
</feature>
<evidence type="ECO:0000256" key="4">
    <source>
        <dbReference type="ARBA" id="ARBA00023136"/>
    </source>
</evidence>
<feature type="transmembrane region" description="Helical" evidence="5">
    <location>
        <begin position="206"/>
        <end position="226"/>
    </location>
</feature>
<comment type="caution">
    <text evidence="7">The sequence shown here is derived from an EMBL/GenBank/DDBJ whole genome shotgun (WGS) entry which is preliminary data.</text>
</comment>